<dbReference type="GO" id="GO:0004672">
    <property type="term" value="F:protein kinase activity"/>
    <property type="evidence" value="ECO:0007669"/>
    <property type="project" value="InterPro"/>
</dbReference>
<dbReference type="SMART" id="SM00220">
    <property type="entry name" value="S_TKc"/>
    <property type="match status" value="1"/>
</dbReference>
<feature type="compositionally biased region" description="Low complexity" evidence="8">
    <location>
        <begin position="279"/>
        <end position="293"/>
    </location>
</feature>
<dbReference type="Gene3D" id="3.30.40.10">
    <property type="entry name" value="Zinc/RING finger domain, C3HC4 (zinc finger)"/>
    <property type="match status" value="1"/>
</dbReference>
<evidence type="ECO:0000256" key="5">
    <source>
        <dbReference type="ARBA" id="ARBA00022679"/>
    </source>
</evidence>
<comment type="pathway">
    <text evidence="3">Protein modification; protein ubiquitination.</text>
</comment>
<dbReference type="PANTHER" id="PTHR45647:SF100">
    <property type="entry name" value="U-BOX DOMAIN-CONTAINING PROTEIN 33"/>
    <property type="match status" value="1"/>
</dbReference>
<dbReference type="EMBL" id="OX459123">
    <property type="protein sequence ID" value="CAI9109299.1"/>
    <property type="molecule type" value="Genomic_DNA"/>
</dbReference>
<evidence type="ECO:0000259" key="9">
    <source>
        <dbReference type="PROSITE" id="PS50011"/>
    </source>
</evidence>
<evidence type="ECO:0000259" key="10">
    <source>
        <dbReference type="PROSITE" id="PS51698"/>
    </source>
</evidence>
<dbReference type="Gene3D" id="3.30.200.20">
    <property type="entry name" value="Phosphorylase Kinase, domain 1"/>
    <property type="match status" value="1"/>
</dbReference>
<dbReference type="PROSITE" id="PS51698">
    <property type="entry name" value="U_BOX"/>
    <property type="match status" value="1"/>
</dbReference>
<gene>
    <name evidence="11" type="ORF">OLC1_LOCUS17229</name>
</gene>
<dbReference type="PROSITE" id="PS00108">
    <property type="entry name" value="PROTEIN_KINASE_ST"/>
    <property type="match status" value="1"/>
</dbReference>
<feature type="compositionally biased region" description="Basic and acidic residues" evidence="8">
    <location>
        <begin position="332"/>
        <end position="353"/>
    </location>
</feature>
<evidence type="ECO:0000313" key="11">
    <source>
        <dbReference type="EMBL" id="CAI9109299.1"/>
    </source>
</evidence>
<comment type="catalytic activity">
    <reaction evidence="1">
        <text>S-ubiquitinyl-[E2 ubiquitin-conjugating enzyme]-L-cysteine + [acceptor protein]-L-lysine = [E2 ubiquitin-conjugating enzyme]-L-cysteine + N(6)-ubiquitinyl-[acceptor protein]-L-lysine.</text>
        <dbReference type="EC" id="2.3.2.27"/>
    </reaction>
</comment>
<feature type="coiled-coil region" evidence="7">
    <location>
        <begin position="407"/>
        <end position="511"/>
    </location>
</feature>
<feature type="region of interest" description="Disordered" evidence="8">
    <location>
        <begin position="306"/>
        <end position="356"/>
    </location>
</feature>
<keyword evidence="7" id="KW-0175">Coiled coil</keyword>
<dbReference type="Pfam" id="PF07714">
    <property type="entry name" value="PK_Tyr_Ser-Thr"/>
    <property type="match status" value="1"/>
</dbReference>
<dbReference type="EC" id="2.3.2.27" evidence="4"/>
<dbReference type="InterPro" id="IPR001245">
    <property type="entry name" value="Ser-Thr/Tyr_kinase_cat_dom"/>
</dbReference>
<dbReference type="GO" id="GO:0061630">
    <property type="term" value="F:ubiquitin protein ligase activity"/>
    <property type="evidence" value="ECO:0007669"/>
    <property type="project" value="UniProtKB-EC"/>
</dbReference>
<name>A0AAV1DND7_OLDCO</name>
<dbReference type="SUPFAM" id="SSF56112">
    <property type="entry name" value="Protein kinase-like (PK-like)"/>
    <property type="match status" value="1"/>
</dbReference>
<sequence length="897" mass="101233">MERIRYPDVDLRELSIMSSDSETVEERSSTTGSSIVSSPFPALINDETVYVAVGKEMKEAVYAFSWVLDNRRPNKIVILHVHQPSQTISMVDGPPIIRIHQRVRDHREAERKDAQKILDKYILHCQKAGVQAEKLFVEMESIEKGIVELISVHNIRRLVMGGAAKKHYTKKLMEFKSKKAIYVRQEAPPFCQIDFLCKGHLIYTREPMLVGHDTEGMITLLQVSPSTDQAEKSHSSRSKSVTERLSYQLVPSESAVDHARVMSENLGTPGHPPNEIIGVVPSPRSSSVERSSDVLSQKSLSLISFVSSSSSERMDDTAPVSNTRTEGNVNELHGDAPLHSEKDESNTSFRPEEEGTVNDELYHKLHQYMVEAENCRQEAYEETTKCRKAEREAIEARFQAKASESRCAEEVRKRKEVEEALALQKKEVEKMRYQLDEIKMKLGISMEQKSSLEIQIKASAKMVHELEQKMSSAVELLRKYKNERDDLQVECDKALKEVMELRQKHAEKESSSSMSYLFSEYLFSEIEQATCHFDPALKISEGGYGSIYKGFVRHTHVAIKILNQDTLQGPLEFQQEVNILSKFRHPNLVTLIGACPEACALIYEYLQNGSLEDRLNCKGNTPPLKWQTRIRIALEICAVLIFLHSCSPKSVVHGDLKPSNILLDGNYISKLSNFGICHILNENELSENLTTGYRRTDPKGTFAYMDPEFVATGELTPKSDVYSFGIILLRMLTGKPALGIVKEVQAALKDRNLKDILDKTAGDWPSGKAEQLVNLALSCCEMTRKNRPELSSEVWRVISPMRSSCGSTTSSSRLIPGEQYSHSPQYFICPIFQEIMKDPVVAADGYTYEAEAIRGWIDGGHDTSPMTNLKLTHTNLVPNLVLRSAIQEWSLKTRKVV</sequence>
<organism evidence="11 12">
    <name type="scientific">Oldenlandia corymbosa var. corymbosa</name>
    <dbReference type="NCBI Taxonomy" id="529605"/>
    <lineage>
        <taxon>Eukaryota</taxon>
        <taxon>Viridiplantae</taxon>
        <taxon>Streptophyta</taxon>
        <taxon>Embryophyta</taxon>
        <taxon>Tracheophyta</taxon>
        <taxon>Spermatophyta</taxon>
        <taxon>Magnoliopsida</taxon>
        <taxon>eudicotyledons</taxon>
        <taxon>Gunneridae</taxon>
        <taxon>Pentapetalae</taxon>
        <taxon>asterids</taxon>
        <taxon>lamiids</taxon>
        <taxon>Gentianales</taxon>
        <taxon>Rubiaceae</taxon>
        <taxon>Rubioideae</taxon>
        <taxon>Spermacoceae</taxon>
        <taxon>Hedyotis-Oldenlandia complex</taxon>
        <taxon>Oldenlandia</taxon>
    </lineage>
</organism>
<dbReference type="InterPro" id="IPR000719">
    <property type="entry name" value="Prot_kinase_dom"/>
</dbReference>
<dbReference type="CDD" id="cd01989">
    <property type="entry name" value="USP_STK_Ubox_N"/>
    <property type="match status" value="1"/>
</dbReference>
<evidence type="ECO:0000256" key="7">
    <source>
        <dbReference type="SAM" id="Coils"/>
    </source>
</evidence>
<dbReference type="Gene3D" id="1.10.510.10">
    <property type="entry name" value="Transferase(Phosphotransferase) domain 1"/>
    <property type="match status" value="1"/>
</dbReference>
<dbReference type="GO" id="GO:0005524">
    <property type="term" value="F:ATP binding"/>
    <property type="evidence" value="ECO:0007669"/>
    <property type="project" value="InterPro"/>
</dbReference>
<accession>A0AAV1DND7</accession>
<evidence type="ECO:0000256" key="3">
    <source>
        <dbReference type="ARBA" id="ARBA00004906"/>
    </source>
</evidence>
<evidence type="ECO:0000256" key="2">
    <source>
        <dbReference type="ARBA" id="ARBA00003861"/>
    </source>
</evidence>
<feature type="domain" description="U-box" evidence="10">
    <location>
        <begin position="822"/>
        <end position="896"/>
    </location>
</feature>
<proteinExistence type="predicted"/>
<dbReference type="InterPro" id="IPR011009">
    <property type="entry name" value="Kinase-like_dom_sf"/>
</dbReference>
<feature type="domain" description="Protein kinase" evidence="9">
    <location>
        <begin position="533"/>
        <end position="802"/>
    </location>
</feature>
<dbReference type="InterPro" id="IPR051348">
    <property type="entry name" value="U-box_ubiquitin_ligases"/>
</dbReference>
<dbReference type="CDD" id="cd16655">
    <property type="entry name" value="RING-Ubox_WDSUB1-like"/>
    <property type="match status" value="1"/>
</dbReference>
<evidence type="ECO:0000256" key="6">
    <source>
        <dbReference type="ARBA" id="ARBA00022786"/>
    </source>
</evidence>
<evidence type="ECO:0000256" key="1">
    <source>
        <dbReference type="ARBA" id="ARBA00000900"/>
    </source>
</evidence>
<dbReference type="Proteomes" id="UP001161247">
    <property type="component" value="Chromosome 6"/>
</dbReference>
<dbReference type="PANTHER" id="PTHR45647">
    <property type="entry name" value="OS02G0152300 PROTEIN"/>
    <property type="match status" value="1"/>
</dbReference>
<feature type="region of interest" description="Disordered" evidence="8">
    <location>
        <begin position="263"/>
        <end position="293"/>
    </location>
</feature>
<dbReference type="SUPFAM" id="SSF52402">
    <property type="entry name" value="Adenine nucleotide alpha hydrolases-like"/>
    <property type="match status" value="1"/>
</dbReference>
<dbReference type="GO" id="GO:0016567">
    <property type="term" value="P:protein ubiquitination"/>
    <property type="evidence" value="ECO:0007669"/>
    <property type="project" value="InterPro"/>
</dbReference>
<dbReference type="SUPFAM" id="SSF57850">
    <property type="entry name" value="RING/U-box"/>
    <property type="match status" value="1"/>
</dbReference>
<dbReference type="InterPro" id="IPR014729">
    <property type="entry name" value="Rossmann-like_a/b/a_fold"/>
</dbReference>
<keyword evidence="12" id="KW-1185">Reference proteome</keyword>
<feature type="region of interest" description="Disordered" evidence="8">
    <location>
        <begin position="224"/>
        <end position="244"/>
    </location>
</feature>
<keyword evidence="5" id="KW-0808">Transferase</keyword>
<comment type="function">
    <text evidence="2">Functions as an E3 ubiquitin ligase.</text>
</comment>
<keyword evidence="6" id="KW-0833">Ubl conjugation pathway</keyword>
<evidence type="ECO:0000256" key="4">
    <source>
        <dbReference type="ARBA" id="ARBA00012483"/>
    </source>
</evidence>
<feature type="compositionally biased region" description="Polar residues" evidence="8">
    <location>
        <begin position="319"/>
        <end position="328"/>
    </location>
</feature>
<reference evidence="11" key="1">
    <citation type="submission" date="2023-03" db="EMBL/GenBank/DDBJ databases">
        <authorList>
            <person name="Julca I."/>
        </authorList>
    </citation>
    <scope>NUCLEOTIDE SEQUENCE</scope>
</reference>
<dbReference type="PROSITE" id="PS50011">
    <property type="entry name" value="PROTEIN_KINASE_DOM"/>
    <property type="match status" value="1"/>
</dbReference>
<dbReference type="InterPro" id="IPR013083">
    <property type="entry name" value="Znf_RING/FYVE/PHD"/>
</dbReference>
<dbReference type="Gene3D" id="3.40.50.620">
    <property type="entry name" value="HUPs"/>
    <property type="match status" value="1"/>
</dbReference>
<protein>
    <recommendedName>
        <fullName evidence="4">RING-type E3 ubiquitin transferase</fullName>
        <ecNumber evidence="4">2.3.2.27</ecNumber>
    </recommendedName>
</protein>
<dbReference type="SMART" id="SM00504">
    <property type="entry name" value="Ubox"/>
    <property type="match status" value="1"/>
</dbReference>
<dbReference type="Pfam" id="PF04564">
    <property type="entry name" value="U-box"/>
    <property type="match status" value="1"/>
</dbReference>
<dbReference type="InterPro" id="IPR003613">
    <property type="entry name" value="Ubox_domain"/>
</dbReference>
<evidence type="ECO:0000256" key="8">
    <source>
        <dbReference type="SAM" id="MobiDB-lite"/>
    </source>
</evidence>
<dbReference type="AlphaFoldDB" id="A0AAV1DND7"/>
<dbReference type="InterPro" id="IPR008271">
    <property type="entry name" value="Ser/Thr_kinase_AS"/>
</dbReference>
<evidence type="ECO:0000313" key="12">
    <source>
        <dbReference type="Proteomes" id="UP001161247"/>
    </source>
</evidence>